<evidence type="ECO:0000256" key="2">
    <source>
        <dbReference type="ARBA" id="ARBA00010446"/>
    </source>
</evidence>
<reference evidence="10" key="2">
    <citation type="submission" date="2015-01" db="EMBL/GenBank/DDBJ databases">
        <title>Evolutionary Origins and Diversification of the Mycorrhizal Mutualists.</title>
        <authorList>
            <consortium name="DOE Joint Genome Institute"/>
            <consortium name="Mycorrhizal Genomics Consortium"/>
            <person name="Kohler A."/>
            <person name="Kuo A."/>
            <person name="Nagy L.G."/>
            <person name="Floudas D."/>
            <person name="Copeland A."/>
            <person name="Barry K.W."/>
            <person name="Cichocki N."/>
            <person name="Veneault-Fourrey C."/>
            <person name="LaButti K."/>
            <person name="Lindquist E.A."/>
            <person name="Lipzen A."/>
            <person name="Lundell T."/>
            <person name="Morin E."/>
            <person name="Murat C."/>
            <person name="Riley R."/>
            <person name="Ohm R."/>
            <person name="Sun H."/>
            <person name="Tunlid A."/>
            <person name="Henrissat B."/>
            <person name="Grigoriev I.V."/>
            <person name="Hibbett D.S."/>
            <person name="Martin F."/>
        </authorList>
    </citation>
    <scope>NUCLEOTIDE SEQUENCE [LARGE SCALE GENOMIC DNA]</scope>
    <source>
        <strain evidence="10">Marx 270</strain>
    </source>
</reference>
<dbReference type="GO" id="GO:0005199">
    <property type="term" value="F:structural constituent of cell wall"/>
    <property type="evidence" value="ECO:0007669"/>
    <property type="project" value="InterPro"/>
</dbReference>
<accession>A0A0C3PRW6</accession>
<evidence type="ECO:0000256" key="6">
    <source>
        <dbReference type="ARBA" id="ARBA00023157"/>
    </source>
</evidence>
<dbReference type="InParanoid" id="A0A0C3PRW6"/>
<comment type="subcellular location">
    <subcellularLocation>
        <location evidence="1 7">Secreted</location>
        <location evidence="1 7">Cell wall</location>
    </subcellularLocation>
</comment>
<keyword evidence="10" id="KW-1185">Reference proteome</keyword>
<dbReference type="InterPro" id="IPR001338">
    <property type="entry name" value="Class_I_Hydrophobin"/>
</dbReference>
<evidence type="ECO:0000256" key="8">
    <source>
        <dbReference type="SAM" id="MobiDB-lite"/>
    </source>
</evidence>
<dbReference type="OrthoDB" id="4225815at2759"/>
<evidence type="ECO:0000256" key="5">
    <source>
        <dbReference type="ARBA" id="ARBA00022729"/>
    </source>
</evidence>
<proteinExistence type="inferred from homology"/>
<dbReference type="Pfam" id="PF01185">
    <property type="entry name" value="Hydrophobin"/>
    <property type="match status" value="1"/>
</dbReference>
<protein>
    <recommendedName>
        <fullName evidence="7">Hydrophobin</fullName>
    </recommendedName>
</protein>
<dbReference type="Proteomes" id="UP000054217">
    <property type="component" value="Unassembled WGS sequence"/>
</dbReference>
<feature type="signal peptide" evidence="7">
    <location>
        <begin position="1"/>
        <end position="18"/>
    </location>
</feature>
<gene>
    <name evidence="9" type="ORF">M404DRAFT_995017</name>
</gene>
<evidence type="ECO:0000256" key="7">
    <source>
        <dbReference type="RuleBase" id="RU365009"/>
    </source>
</evidence>
<name>A0A0C3PRW6_PISTI</name>
<sequence>MKFAAVVVLAAAAAIVSAETNAERMARGLPPKAPLRRGHSGTPADTAKRGQPSSTGGNQCNTGPIQCCNTVAACGSHQGIDDLISVLGLSVPIGTQVGASCSPITAVGTGSGAQCSSQTVCCEQNDWNGLINVGCMPVNINA</sequence>
<feature type="chain" id="PRO_5013987236" description="Hydrophobin" evidence="7">
    <location>
        <begin position="19"/>
        <end position="142"/>
    </location>
</feature>
<dbReference type="CDD" id="cd23507">
    <property type="entry name" value="hydrophobin_I"/>
    <property type="match status" value="1"/>
</dbReference>
<keyword evidence="3 7" id="KW-0134">Cell wall</keyword>
<evidence type="ECO:0000256" key="3">
    <source>
        <dbReference type="ARBA" id="ARBA00022512"/>
    </source>
</evidence>
<dbReference type="InterPro" id="IPR019778">
    <property type="entry name" value="Class_I_Hydrophobin_CS"/>
</dbReference>
<evidence type="ECO:0000313" key="10">
    <source>
        <dbReference type="Proteomes" id="UP000054217"/>
    </source>
</evidence>
<organism evidence="9 10">
    <name type="scientific">Pisolithus tinctorius Marx 270</name>
    <dbReference type="NCBI Taxonomy" id="870435"/>
    <lineage>
        <taxon>Eukaryota</taxon>
        <taxon>Fungi</taxon>
        <taxon>Dikarya</taxon>
        <taxon>Basidiomycota</taxon>
        <taxon>Agaricomycotina</taxon>
        <taxon>Agaricomycetes</taxon>
        <taxon>Agaricomycetidae</taxon>
        <taxon>Boletales</taxon>
        <taxon>Sclerodermatineae</taxon>
        <taxon>Pisolithaceae</taxon>
        <taxon>Pisolithus</taxon>
    </lineage>
</organism>
<keyword evidence="5 7" id="KW-0732">Signal</keyword>
<dbReference type="PROSITE" id="PS00956">
    <property type="entry name" value="HYDROPHOBIN"/>
    <property type="match status" value="1"/>
</dbReference>
<evidence type="ECO:0000256" key="4">
    <source>
        <dbReference type="ARBA" id="ARBA00022525"/>
    </source>
</evidence>
<reference evidence="9 10" key="1">
    <citation type="submission" date="2014-04" db="EMBL/GenBank/DDBJ databases">
        <authorList>
            <consortium name="DOE Joint Genome Institute"/>
            <person name="Kuo A."/>
            <person name="Kohler A."/>
            <person name="Costa M.D."/>
            <person name="Nagy L.G."/>
            <person name="Floudas D."/>
            <person name="Copeland A."/>
            <person name="Barry K.W."/>
            <person name="Cichocki N."/>
            <person name="Veneault-Fourrey C."/>
            <person name="LaButti K."/>
            <person name="Lindquist E.A."/>
            <person name="Lipzen A."/>
            <person name="Lundell T."/>
            <person name="Morin E."/>
            <person name="Murat C."/>
            <person name="Sun H."/>
            <person name="Tunlid A."/>
            <person name="Henrissat B."/>
            <person name="Grigoriev I.V."/>
            <person name="Hibbett D.S."/>
            <person name="Martin F."/>
            <person name="Nordberg H.P."/>
            <person name="Cantor M.N."/>
            <person name="Hua S.X."/>
        </authorList>
    </citation>
    <scope>NUCLEOTIDE SEQUENCE [LARGE SCALE GENOMIC DNA]</scope>
    <source>
        <strain evidence="9 10">Marx 270</strain>
    </source>
</reference>
<dbReference type="HOGENOM" id="CLU_105134_1_0_1"/>
<dbReference type="GO" id="GO:0009277">
    <property type="term" value="C:fungal-type cell wall"/>
    <property type="evidence" value="ECO:0007669"/>
    <property type="project" value="InterPro"/>
</dbReference>
<keyword evidence="6 7" id="KW-1015">Disulfide bond</keyword>
<dbReference type="EMBL" id="KN831950">
    <property type="protein sequence ID" value="KIO11339.1"/>
    <property type="molecule type" value="Genomic_DNA"/>
</dbReference>
<comment type="similarity">
    <text evidence="2 7">Belongs to the fungal hydrophobin family.</text>
</comment>
<evidence type="ECO:0000313" key="9">
    <source>
        <dbReference type="EMBL" id="KIO11339.1"/>
    </source>
</evidence>
<dbReference type="SMART" id="SM00075">
    <property type="entry name" value="HYDRO"/>
    <property type="match status" value="1"/>
</dbReference>
<dbReference type="STRING" id="870435.A0A0C3PRW6"/>
<keyword evidence="4 7" id="KW-0964">Secreted</keyword>
<dbReference type="AlphaFoldDB" id="A0A0C3PRW6"/>
<evidence type="ECO:0000256" key="1">
    <source>
        <dbReference type="ARBA" id="ARBA00004191"/>
    </source>
</evidence>
<feature type="region of interest" description="Disordered" evidence="8">
    <location>
        <begin position="21"/>
        <end position="58"/>
    </location>
</feature>